<dbReference type="HAMAP" id="MF_00068">
    <property type="entry name" value="MurQ"/>
    <property type="match status" value="1"/>
</dbReference>
<dbReference type="GO" id="GO:0097173">
    <property type="term" value="P:N-acetylmuramic acid catabolic process"/>
    <property type="evidence" value="ECO:0007669"/>
    <property type="project" value="UniProtKB-UniPathway"/>
</dbReference>
<dbReference type="EMBL" id="FNHQ01000002">
    <property type="protein sequence ID" value="SDM17498.1"/>
    <property type="molecule type" value="Genomic_DNA"/>
</dbReference>
<dbReference type="InterPro" id="IPR040190">
    <property type="entry name" value="MURQ/GCKR"/>
</dbReference>
<evidence type="ECO:0000256" key="3">
    <source>
        <dbReference type="HAMAP-Rule" id="MF_00068"/>
    </source>
</evidence>
<dbReference type="STRING" id="349095.SAMN05660299_00372"/>
<comment type="function">
    <text evidence="3">Specifically catalyzes the cleavage of the D-lactyl ether substituent of MurNAc 6-phosphate, producing GlcNAc 6-phosphate and D-lactate.</text>
</comment>
<comment type="pathway">
    <text evidence="3">Amino-sugar metabolism; N-acetylmuramate degradation.</text>
</comment>
<dbReference type="GO" id="GO:0016803">
    <property type="term" value="F:ether hydrolase activity"/>
    <property type="evidence" value="ECO:0007669"/>
    <property type="project" value="TreeGrafter"/>
</dbReference>
<dbReference type="CDD" id="cd05007">
    <property type="entry name" value="SIS_Etherase"/>
    <property type="match status" value="1"/>
</dbReference>
<dbReference type="InterPro" id="IPR001347">
    <property type="entry name" value="SIS_dom"/>
</dbReference>
<dbReference type="GO" id="GO:0046348">
    <property type="term" value="P:amino sugar catabolic process"/>
    <property type="evidence" value="ECO:0007669"/>
    <property type="project" value="InterPro"/>
</dbReference>
<gene>
    <name evidence="3" type="primary">murQ</name>
    <name evidence="5" type="ORF">SAMN05660299_00372</name>
</gene>
<sequence>MIELEKLYTEKSNPASEQIDTVSTLEMTRIINNEDKKVAQAIECILPQIAAAIDLTAPALRAGGRLFYIGAGTSGRLGILDAVECPPTYGTDPQTIQGLIAGGYNAMFRAKEGSEDAKELGEFDLKANNLTNSDVVIGLSASGRTPYVLGGLAYASSIGAVTISIDCSPNSSISHYAQIDLCALVGPEVITGSTRMKAGTAQKMILNMLSTGIMIKLGKVYGNLMVDVKSSNEKLKERALRIVMKAAGCNRETAIAALSKTNNNTKEAIIAAALDISKQEASSLLTACNGYVYLALQKKKRLHHD</sequence>
<reference evidence="5 6" key="1">
    <citation type="submission" date="2016-10" db="EMBL/GenBank/DDBJ databases">
        <authorList>
            <person name="de Groot N.N."/>
        </authorList>
    </citation>
    <scope>NUCLEOTIDE SEQUENCE [LARGE SCALE GENOMIC DNA]</scope>
    <source>
        <strain evidence="5 6">DSM 16981</strain>
    </source>
</reference>
<dbReference type="Gene3D" id="1.10.8.1080">
    <property type="match status" value="1"/>
</dbReference>
<feature type="active site" description="Proton donor" evidence="3">
    <location>
        <position position="84"/>
    </location>
</feature>
<comment type="catalytic activity">
    <reaction evidence="3">
        <text>N-acetyl-D-muramate 6-phosphate + H2O = N-acetyl-D-glucosamine 6-phosphate + (R)-lactate</text>
        <dbReference type="Rhea" id="RHEA:26410"/>
        <dbReference type="ChEBI" id="CHEBI:15377"/>
        <dbReference type="ChEBI" id="CHEBI:16004"/>
        <dbReference type="ChEBI" id="CHEBI:57513"/>
        <dbReference type="ChEBI" id="CHEBI:58722"/>
        <dbReference type="EC" id="4.2.1.126"/>
    </reaction>
</comment>
<evidence type="ECO:0000256" key="2">
    <source>
        <dbReference type="ARBA" id="ARBA00023277"/>
    </source>
</evidence>
<evidence type="ECO:0000313" key="6">
    <source>
        <dbReference type="Proteomes" id="UP000199309"/>
    </source>
</evidence>
<comment type="miscellaneous">
    <text evidence="3">A lyase-type mechanism (elimination/hydration) is suggested for the cleavage of the lactyl ether bond of MurNAc 6-phosphate, with the formation of an alpha,beta-unsaturated aldehyde intermediate with (E)-stereochemistry, followed by the syn addition of water to give product.</text>
</comment>
<organism evidence="5 6">
    <name type="scientific">Megasphaera paucivorans</name>
    <dbReference type="NCBI Taxonomy" id="349095"/>
    <lineage>
        <taxon>Bacteria</taxon>
        <taxon>Bacillati</taxon>
        <taxon>Bacillota</taxon>
        <taxon>Negativicutes</taxon>
        <taxon>Veillonellales</taxon>
        <taxon>Veillonellaceae</taxon>
        <taxon>Megasphaera</taxon>
    </lineage>
</organism>
<dbReference type="Gene3D" id="3.40.50.10490">
    <property type="entry name" value="Glucose-6-phosphate isomerase like protein, domain 1"/>
    <property type="match status" value="1"/>
</dbReference>
<accession>A0A1G9R2M4</accession>
<evidence type="ECO:0000256" key="1">
    <source>
        <dbReference type="ARBA" id="ARBA00023239"/>
    </source>
</evidence>
<dbReference type="UniPathway" id="UPA00342"/>
<dbReference type="Proteomes" id="UP000199309">
    <property type="component" value="Unassembled WGS sequence"/>
</dbReference>
<dbReference type="NCBIfam" id="NF003915">
    <property type="entry name" value="PRK05441.1"/>
    <property type="match status" value="1"/>
</dbReference>
<dbReference type="InterPro" id="IPR005488">
    <property type="entry name" value="Etherase_MurQ"/>
</dbReference>
<dbReference type="PANTHER" id="PTHR10088:SF4">
    <property type="entry name" value="GLUCOKINASE REGULATORY PROTEIN"/>
    <property type="match status" value="1"/>
</dbReference>
<feature type="domain" description="SIS" evidence="4">
    <location>
        <begin position="56"/>
        <end position="219"/>
    </location>
</feature>
<dbReference type="NCBIfam" id="NF009222">
    <property type="entry name" value="PRK12570.1"/>
    <property type="match status" value="1"/>
</dbReference>
<feature type="active site" evidence="3">
    <location>
        <position position="115"/>
    </location>
</feature>
<dbReference type="SUPFAM" id="SSF53697">
    <property type="entry name" value="SIS domain"/>
    <property type="match status" value="1"/>
</dbReference>
<dbReference type="OrthoDB" id="9813395at2"/>
<dbReference type="RefSeq" id="WP_091647662.1">
    <property type="nucleotide sequence ID" value="NZ_FNHQ01000002.1"/>
</dbReference>
<keyword evidence="6" id="KW-1185">Reference proteome</keyword>
<proteinExistence type="inferred from homology"/>
<evidence type="ECO:0000259" key="4">
    <source>
        <dbReference type="PROSITE" id="PS51464"/>
    </source>
</evidence>
<dbReference type="Pfam" id="PF20741">
    <property type="entry name" value="GKRP-like_C"/>
    <property type="match status" value="1"/>
</dbReference>
<dbReference type="InterPro" id="IPR046348">
    <property type="entry name" value="SIS_dom_sf"/>
</dbReference>
<comment type="similarity">
    <text evidence="3">Belongs to the GCKR-like family. MurNAc-6-P etherase subfamily.</text>
</comment>
<dbReference type="GO" id="GO:0009254">
    <property type="term" value="P:peptidoglycan turnover"/>
    <property type="evidence" value="ECO:0007669"/>
    <property type="project" value="TreeGrafter"/>
</dbReference>
<dbReference type="GO" id="GO:0097367">
    <property type="term" value="F:carbohydrate derivative binding"/>
    <property type="evidence" value="ECO:0007669"/>
    <property type="project" value="InterPro"/>
</dbReference>
<dbReference type="PANTHER" id="PTHR10088">
    <property type="entry name" value="GLUCOKINASE REGULATORY PROTEIN"/>
    <property type="match status" value="1"/>
</dbReference>
<comment type="subunit">
    <text evidence="3">Homodimer.</text>
</comment>
<dbReference type="InterPro" id="IPR005486">
    <property type="entry name" value="Glucokinase_regulatory_CS"/>
</dbReference>
<dbReference type="FunFam" id="3.40.50.10490:FF:000014">
    <property type="entry name" value="N-acetylmuramic acid 6-phosphate etherase"/>
    <property type="match status" value="1"/>
</dbReference>
<dbReference type="PROSITE" id="PS51464">
    <property type="entry name" value="SIS"/>
    <property type="match status" value="1"/>
</dbReference>
<dbReference type="GO" id="GO:0016835">
    <property type="term" value="F:carbon-oxygen lyase activity"/>
    <property type="evidence" value="ECO:0007669"/>
    <property type="project" value="UniProtKB-UniRule"/>
</dbReference>
<keyword evidence="1 3" id="KW-0456">Lyase</keyword>
<dbReference type="NCBIfam" id="TIGR00274">
    <property type="entry name" value="N-acetylmuramic acid 6-phosphate etherase"/>
    <property type="match status" value="1"/>
</dbReference>
<dbReference type="PROSITE" id="PS01272">
    <property type="entry name" value="GCKR"/>
    <property type="match status" value="1"/>
</dbReference>
<evidence type="ECO:0000313" key="5">
    <source>
        <dbReference type="EMBL" id="SDM17498.1"/>
    </source>
</evidence>
<protein>
    <recommendedName>
        <fullName evidence="3">N-acetylmuramic acid 6-phosphate etherase</fullName>
        <shortName evidence="3">MurNAc-6-P etherase</shortName>
        <ecNumber evidence="3">4.2.1.126</ecNumber>
    </recommendedName>
    <alternativeName>
        <fullName evidence="3">N-acetylmuramic acid 6-phosphate hydrolase</fullName>
    </alternativeName>
    <alternativeName>
        <fullName evidence="3">N-acetylmuramic acid 6-phosphate lyase</fullName>
    </alternativeName>
</protein>
<dbReference type="Pfam" id="PF22645">
    <property type="entry name" value="GKRP_SIS_N"/>
    <property type="match status" value="1"/>
</dbReference>
<dbReference type="AlphaFoldDB" id="A0A1G9R2M4"/>
<dbReference type="EC" id="4.2.1.126" evidence="3"/>
<keyword evidence="2 3" id="KW-0119">Carbohydrate metabolism</keyword>
<name>A0A1G9R2M4_9FIRM</name>